<evidence type="ECO:0000256" key="4">
    <source>
        <dbReference type="ARBA" id="ARBA00017871"/>
    </source>
</evidence>
<dbReference type="GO" id="GO:0009851">
    <property type="term" value="P:auxin biosynthetic process"/>
    <property type="evidence" value="ECO:0007669"/>
    <property type="project" value="UniProtKB-KW"/>
</dbReference>
<evidence type="ECO:0000256" key="1">
    <source>
        <dbReference type="ARBA" id="ARBA00004814"/>
    </source>
</evidence>
<dbReference type="PANTHER" id="PTHR10742:SF410">
    <property type="entry name" value="LYSINE-SPECIFIC HISTONE DEMETHYLASE 2"/>
    <property type="match status" value="1"/>
</dbReference>
<dbReference type="Gene3D" id="3.90.660.10">
    <property type="match status" value="1"/>
</dbReference>
<dbReference type="InterPro" id="IPR036188">
    <property type="entry name" value="FAD/NAD-bd_sf"/>
</dbReference>
<dbReference type="Proteomes" id="UP000664417">
    <property type="component" value="Unassembled WGS sequence"/>
</dbReference>
<dbReference type="PRINTS" id="PR00420">
    <property type="entry name" value="RNGMNOXGNASE"/>
</dbReference>
<reference evidence="9" key="1">
    <citation type="submission" date="2021-03" db="EMBL/GenBank/DDBJ databases">
        <authorList>
            <person name="Wang G."/>
        </authorList>
    </citation>
    <scope>NUCLEOTIDE SEQUENCE</scope>
    <source>
        <strain evidence="9">KCTC 12899</strain>
    </source>
</reference>
<dbReference type="GO" id="GO:0050361">
    <property type="term" value="F:tryptophan 2-monooxygenase activity"/>
    <property type="evidence" value="ECO:0007669"/>
    <property type="project" value="UniProtKB-EC"/>
</dbReference>
<keyword evidence="10" id="KW-1185">Reference proteome</keyword>
<dbReference type="EMBL" id="JAFREP010000019">
    <property type="protein sequence ID" value="MBO1320823.1"/>
    <property type="molecule type" value="Genomic_DNA"/>
</dbReference>
<evidence type="ECO:0000256" key="3">
    <source>
        <dbReference type="ARBA" id="ARBA00012535"/>
    </source>
</evidence>
<comment type="pathway">
    <text evidence="1">Plant hormone metabolism; auxin biosynthesis.</text>
</comment>
<dbReference type="PANTHER" id="PTHR10742">
    <property type="entry name" value="FLAVIN MONOAMINE OXIDASE"/>
    <property type="match status" value="1"/>
</dbReference>
<dbReference type="RefSeq" id="WP_207860781.1">
    <property type="nucleotide sequence ID" value="NZ_JAFREP010000019.1"/>
</dbReference>
<feature type="domain" description="Amine oxidase" evidence="8">
    <location>
        <begin position="58"/>
        <end position="468"/>
    </location>
</feature>
<keyword evidence="7" id="KW-0732">Signal</keyword>
<evidence type="ECO:0000256" key="5">
    <source>
        <dbReference type="ARBA" id="ARBA00023070"/>
    </source>
</evidence>
<comment type="similarity">
    <text evidence="2">Belongs to the tryptophan 2-monooxygenase family.</text>
</comment>
<evidence type="ECO:0000313" key="9">
    <source>
        <dbReference type="EMBL" id="MBO1320823.1"/>
    </source>
</evidence>
<evidence type="ECO:0000256" key="6">
    <source>
        <dbReference type="ARBA" id="ARBA00047321"/>
    </source>
</evidence>
<dbReference type="EC" id="1.13.12.3" evidence="3"/>
<gene>
    <name evidence="9" type="ORF">J3U88_20255</name>
</gene>
<proteinExistence type="inferred from homology"/>
<dbReference type="InterPro" id="IPR002937">
    <property type="entry name" value="Amino_oxidase"/>
</dbReference>
<dbReference type="Gene3D" id="3.50.50.60">
    <property type="entry name" value="FAD/NAD(P)-binding domain"/>
    <property type="match status" value="1"/>
</dbReference>
<accession>A0A8J7U3U9</accession>
<evidence type="ECO:0000259" key="8">
    <source>
        <dbReference type="Pfam" id="PF01593"/>
    </source>
</evidence>
<evidence type="ECO:0000256" key="7">
    <source>
        <dbReference type="SAM" id="SignalP"/>
    </source>
</evidence>
<feature type="signal peptide" evidence="7">
    <location>
        <begin position="1"/>
        <end position="31"/>
    </location>
</feature>
<sequence>MSSRTSFFWLSRRLNRLVSLLLTLPLLTACAAPFFAKTPQVYDGPRKSGRVVVIGAGMAGLAAADSLAKAGMQVTVLEASDRIGGRIYTNRNLGVAVDLGASWIHGTTRNPLTALADQHQVTRVATNGDDMVLHHTDGSLVADTELVQSEAYLERVLERLYLLNLTQSEDLSLRDAITRVTADDDLTARQRALFEYNLAANITGSTAENIERLSLKALFNLGAFSGDEVIFPDGYQQLIVPLAEGRDIRLNHRVQEVAYDANGVTVRTQQGDFQADYVLVTVSVGVLKAGHITFSPALPSDKTAALERLGMGVLNKIVLHYDATTPWPFETENVSVMNSEIYGELAFINMEKLTGSKTLLGFTYGDGARRLEHRTDNAVVTDMVAALRRGYGDAFPMPKNALITRWNENPNTLGSYSYAAVGGGRHDRETLAAPIAGRVFFAGEATHAQYPSTVHGAYLSGLREAQRITASAPLVTARWVVPWIVNNDQWNSRVALYNHHDHAVSVTLTAVPGNSDLNPREQTVQLPARGLWRAESGELFADLSGYSLTVTSSEPDLFPSFLTFNQFTASGASPAQTIAAAQENWSTHLLFGYLPGRENAALVLNAPNASGPTRVQLTLHDASGPGETVELTLEDNRPTARLIRDLFAGPVPADAAVTAVGEAPLAGVGFIFNNANEPSMVLAQRLGDSSL</sequence>
<evidence type="ECO:0000256" key="2">
    <source>
        <dbReference type="ARBA" id="ARBA00005833"/>
    </source>
</evidence>
<protein>
    <recommendedName>
        <fullName evidence="4">Tryptophan 2-monooxygenase</fullName>
        <ecNumber evidence="3">1.13.12.3</ecNumber>
    </recommendedName>
</protein>
<dbReference type="AlphaFoldDB" id="A0A8J7U3U9"/>
<keyword evidence="5" id="KW-0073">Auxin biosynthesis</keyword>
<organism evidence="9 10">
    <name type="scientific">Acanthopleuribacter pedis</name>
    <dbReference type="NCBI Taxonomy" id="442870"/>
    <lineage>
        <taxon>Bacteria</taxon>
        <taxon>Pseudomonadati</taxon>
        <taxon>Acidobacteriota</taxon>
        <taxon>Holophagae</taxon>
        <taxon>Acanthopleuribacterales</taxon>
        <taxon>Acanthopleuribacteraceae</taxon>
        <taxon>Acanthopleuribacter</taxon>
    </lineage>
</organism>
<dbReference type="PROSITE" id="PS51257">
    <property type="entry name" value="PROKAR_LIPOPROTEIN"/>
    <property type="match status" value="1"/>
</dbReference>
<comment type="caution">
    <text evidence="9">The sequence shown here is derived from an EMBL/GenBank/DDBJ whole genome shotgun (WGS) entry which is preliminary data.</text>
</comment>
<dbReference type="InterPro" id="IPR050281">
    <property type="entry name" value="Flavin_monoamine_oxidase"/>
</dbReference>
<name>A0A8J7U3U9_9BACT</name>
<dbReference type="SUPFAM" id="SSF51905">
    <property type="entry name" value="FAD/NAD(P)-binding domain"/>
    <property type="match status" value="1"/>
</dbReference>
<comment type="catalytic activity">
    <reaction evidence="6">
        <text>L-tryptophan + O2 = indole-3-acetamide + CO2 + H2O</text>
        <dbReference type="Rhea" id="RHEA:16165"/>
        <dbReference type="ChEBI" id="CHEBI:15377"/>
        <dbReference type="ChEBI" id="CHEBI:15379"/>
        <dbReference type="ChEBI" id="CHEBI:16031"/>
        <dbReference type="ChEBI" id="CHEBI:16526"/>
        <dbReference type="ChEBI" id="CHEBI:57912"/>
        <dbReference type="EC" id="1.13.12.3"/>
    </reaction>
</comment>
<feature type="chain" id="PRO_5035189546" description="Tryptophan 2-monooxygenase" evidence="7">
    <location>
        <begin position="32"/>
        <end position="691"/>
    </location>
</feature>
<dbReference type="Pfam" id="PF01593">
    <property type="entry name" value="Amino_oxidase"/>
    <property type="match status" value="1"/>
</dbReference>
<dbReference type="SUPFAM" id="SSF54373">
    <property type="entry name" value="FAD-linked reductases, C-terminal domain"/>
    <property type="match status" value="1"/>
</dbReference>
<evidence type="ECO:0000313" key="10">
    <source>
        <dbReference type="Proteomes" id="UP000664417"/>
    </source>
</evidence>